<organism evidence="1 2">
    <name type="scientific">Glaciecola nitratireducens (strain JCM 12485 / KCTC 12276 / FR1064)</name>
    <dbReference type="NCBI Taxonomy" id="1085623"/>
    <lineage>
        <taxon>Bacteria</taxon>
        <taxon>Pseudomonadati</taxon>
        <taxon>Pseudomonadota</taxon>
        <taxon>Gammaproteobacteria</taxon>
        <taxon>Alteromonadales</taxon>
        <taxon>Alteromonadaceae</taxon>
        <taxon>Brumicola</taxon>
    </lineage>
</organism>
<dbReference type="AlphaFoldDB" id="G4QNI1"/>
<dbReference type="KEGG" id="gni:GNIT_3691"/>
<proteinExistence type="predicted"/>
<dbReference type="STRING" id="1085623.GNIT_3691"/>
<dbReference type="HOGENOM" id="CLU_2368885_0_0_6"/>
<sequence length="95" mass="10457">MKPSLSKANIDHLEYFYQGAKAYLCVDTCNQFGEVIIKRNGILINLDLKVGTLGQLKAKGVIEVSSLMIYGVAYHVFQISSLGNELMDGGMRDIS</sequence>
<gene>
    <name evidence="1" type="ordered locus">GNIT_3691</name>
</gene>
<dbReference type="EMBL" id="CP003060">
    <property type="protein sequence ID" value="AEP31785.1"/>
    <property type="molecule type" value="Genomic_DNA"/>
</dbReference>
<evidence type="ECO:0000313" key="2">
    <source>
        <dbReference type="Proteomes" id="UP000009282"/>
    </source>
</evidence>
<dbReference type="RefSeq" id="WP_014110656.1">
    <property type="nucleotide sequence ID" value="NC_016041.1"/>
</dbReference>
<evidence type="ECO:0000313" key="1">
    <source>
        <dbReference type="EMBL" id="AEP31785.1"/>
    </source>
</evidence>
<accession>G4QNI1</accession>
<keyword evidence="2" id="KW-1185">Reference proteome</keyword>
<name>G4QNI1_GLANF</name>
<reference evidence="1 2" key="1">
    <citation type="journal article" date="2011" name="J. Bacteriol.">
        <title>Complete genome sequence of seawater bacterium Glaciecola nitratireducens FR1064T.</title>
        <authorList>
            <person name="Bian F."/>
            <person name="Qin Q.L."/>
            <person name="Xie B.B."/>
            <person name="Shu Y.L."/>
            <person name="Zhang X.Y."/>
            <person name="Yu Y."/>
            <person name="Chen B."/>
            <person name="Chen X.L."/>
            <person name="Zhou B.C."/>
            <person name="Zhang Y.Z."/>
        </authorList>
    </citation>
    <scope>NUCLEOTIDE SEQUENCE [LARGE SCALE GENOMIC DNA]</scope>
    <source>
        <strain evidence="2">JCM 12485 / KCTC 12276 / FR1064</strain>
    </source>
</reference>
<protein>
    <submittedName>
        <fullName evidence="1">Uncharacterized protein</fullName>
    </submittedName>
</protein>
<dbReference type="Proteomes" id="UP000009282">
    <property type="component" value="Chromosome"/>
</dbReference>